<proteinExistence type="inferred from homology"/>
<dbReference type="InterPro" id="IPR012340">
    <property type="entry name" value="NA-bd_OB-fold"/>
</dbReference>
<gene>
    <name evidence="7 9" type="primary">recO</name>
    <name evidence="9" type="ORF">ENJ96_10290</name>
</gene>
<sequence length="255" mass="28916">MLPDRNRKDALILVTEALVLSTQTVAEKDVLLLMLSPRFGRLSAVAKGGKKSKRRFVNALEPFSHLRVHLRGNKIGLCPFLDQADLLNPFEGLRLSPLKFALASYFCELIEIFFRPGTGKEFFPDLLESLALLEETEKYWPLLKLHFELTLLARSGFLPHLSSCARCGRELSKAVSFSYTAGGVVCLICAEENDIRMSPESLAFLRHLTRLSAQNLNRLRPSAENLRQAQQTIEKFLLFVVDREINSLRILKEML</sequence>
<dbReference type="GO" id="GO:0043590">
    <property type="term" value="C:bacterial nucleoid"/>
    <property type="evidence" value="ECO:0007669"/>
    <property type="project" value="TreeGrafter"/>
</dbReference>
<evidence type="ECO:0000256" key="1">
    <source>
        <dbReference type="ARBA" id="ARBA00007452"/>
    </source>
</evidence>
<dbReference type="PANTHER" id="PTHR33991">
    <property type="entry name" value="DNA REPAIR PROTEIN RECO"/>
    <property type="match status" value="1"/>
</dbReference>
<dbReference type="InterPro" id="IPR022572">
    <property type="entry name" value="DNA_rep/recomb_RecO_N"/>
</dbReference>
<evidence type="ECO:0000256" key="3">
    <source>
        <dbReference type="ARBA" id="ARBA00022763"/>
    </source>
</evidence>
<dbReference type="Gene3D" id="2.40.50.140">
    <property type="entry name" value="Nucleic acid-binding proteins"/>
    <property type="match status" value="1"/>
</dbReference>
<dbReference type="SUPFAM" id="SSF50249">
    <property type="entry name" value="Nucleic acid-binding proteins"/>
    <property type="match status" value="1"/>
</dbReference>
<comment type="caution">
    <text evidence="9">The sequence shown here is derived from an EMBL/GenBank/DDBJ whole genome shotgun (WGS) entry which is preliminary data.</text>
</comment>
<reference evidence="9" key="1">
    <citation type="journal article" date="2020" name="mSystems">
        <title>Genome- and Community-Level Interaction Insights into Carbon Utilization and Element Cycling Functions of Hydrothermarchaeota in Hydrothermal Sediment.</title>
        <authorList>
            <person name="Zhou Z."/>
            <person name="Liu Y."/>
            <person name="Xu W."/>
            <person name="Pan J."/>
            <person name="Luo Z.H."/>
            <person name="Li M."/>
        </authorList>
    </citation>
    <scope>NUCLEOTIDE SEQUENCE [LARGE SCALE GENOMIC DNA]</scope>
    <source>
        <strain evidence="9">HyVt-533</strain>
    </source>
</reference>
<dbReference type="InterPro" id="IPR042242">
    <property type="entry name" value="RecO_C"/>
</dbReference>
<dbReference type="PANTHER" id="PTHR33991:SF1">
    <property type="entry name" value="DNA REPAIR PROTEIN RECO"/>
    <property type="match status" value="1"/>
</dbReference>
<evidence type="ECO:0000313" key="9">
    <source>
        <dbReference type="EMBL" id="HHI98217.1"/>
    </source>
</evidence>
<dbReference type="AlphaFoldDB" id="A0A7V5P1M1"/>
<dbReference type="Gene3D" id="1.20.1440.120">
    <property type="entry name" value="Recombination protein O, C-terminal domain"/>
    <property type="match status" value="1"/>
</dbReference>
<accession>A0A7V5P1M1</accession>
<dbReference type="HAMAP" id="MF_00201">
    <property type="entry name" value="RecO"/>
    <property type="match status" value="1"/>
</dbReference>
<name>A0A7V5P1M1_9BACT</name>
<protein>
    <recommendedName>
        <fullName evidence="2 7">DNA repair protein RecO</fullName>
    </recommendedName>
    <alternativeName>
        <fullName evidence="6 7">Recombination protein O</fullName>
    </alternativeName>
</protein>
<evidence type="ECO:0000256" key="6">
    <source>
        <dbReference type="ARBA" id="ARBA00033409"/>
    </source>
</evidence>
<dbReference type="NCBIfam" id="TIGR00613">
    <property type="entry name" value="reco"/>
    <property type="match status" value="1"/>
</dbReference>
<keyword evidence="4 7" id="KW-0233">DNA recombination</keyword>
<evidence type="ECO:0000256" key="7">
    <source>
        <dbReference type="HAMAP-Rule" id="MF_00201"/>
    </source>
</evidence>
<dbReference type="SUPFAM" id="SSF57863">
    <property type="entry name" value="ArfGap/RecO-like zinc finger"/>
    <property type="match status" value="1"/>
</dbReference>
<dbReference type="GO" id="GO:0006302">
    <property type="term" value="P:double-strand break repair"/>
    <property type="evidence" value="ECO:0007669"/>
    <property type="project" value="TreeGrafter"/>
</dbReference>
<dbReference type="Pfam" id="PF11967">
    <property type="entry name" value="RecO_N"/>
    <property type="match status" value="1"/>
</dbReference>
<comment type="function">
    <text evidence="7">Involved in DNA repair and RecF pathway recombination.</text>
</comment>
<dbReference type="Proteomes" id="UP000886101">
    <property type="component" value="Unassembled WGS sequence"/>
</dbReference>
<evidence type="ECO:0000256" key="2">
    <source>
        <dbReference type="ARBA" id="ARBA00021310"/>
    </source>
</evidence>
<dbReference type="InterPro" id="IPR003717">
    <property type="entry name" value="RecO"/>
</dbReference>
<keyword evidence="5 7" id="KW-0234">DNA repair</keyword>
<dbReference type="EMBL" id="DROK01000301">
    <property type="protein sequence ID" value="HHI98217.1"/>
    <property type="molecule type" value="Genomic_DNA"/>
</dbReference>
<feature type="domain" description="DNA replication/recombination mediator RecO N-terminal" evidence="8">
    <location>
        <begin position="15"/>
        <end position="90"/>
    </location>
</feature>
<keyword evidence="3 7" id="KW-0227">DNA damage</keyword>
<dbReference type="InterPro" id="IPR037278">
    <property type="entry name" value="ARFGAP/RecO"/>
</dbReference>
<dbReference type="Gene3D" id="6.20.220.20">
    <property type="entry name" value="Recombination protein O, zinc-binding domain"/>
    <property type="match status" value="1"/>
</dbReference>
<evidence type="ECO:0000259" key="8">
    <source>
        <dbReference type="Pfam" id="PF11967"/>
    </source>
</evidence>
<comment type="similarity">
    <text evidence="1 7">Belongs to the RecO family.</text>
</comment>
<dbReference type="Pfam" id="PF02565">
    <property type="entry name" value="RecO_C"/>
    <property type="match status" value="1"/>
</dbReference>
<organism evidence="9">
    <name type="scientific">Thermodesulfatator atlanticus</name>
    <dbReference type="NCBI Taxonomy" id="501497"/>
    <lineage>
        <taxon>Bacteria</taxon>
        <taxon>Pseudomonadati</taxon>
        <taxon>Thermodesulfobacteriota</taxon>
        <taxon>Thermodesulfobacteria</taxon>
        <taxon>Thermodesulfobacteriales</taxon>
        <taxon>Thermodesulfatatoraceae</taxon>
        <taxon>Thermodesulfatator</taxon>
    </lineage>
</organism>
<evidence type="ECO:0000256" key="5">
    <source>
        <dbReference type="ARBA" id="ARBA00023204"/>
    </source>
</evidence>
<dbReference type="GO" id="GO:0006310">
    <property type="term" value="P:DNA recombination"/>
    <property type="evidence" value="ECO:0007669"/>
    <property type="project" value="UniProtKB-UniRule"/>
</dbReference>
<evidence type="ECO:0000256" key="4">
    <source>
        <dbReference type="ARBA" id="ARBA00023172"/>
    </source>
</evidence>